<dbReference type="PANTHER" id="PTHR18895">
    <property type="entry name" value="HEMK METHYLTRANSFERASE"/>
    <property type="match status" value="1"/>
</dbReference>
<organism evidence="2 3">
    <name type="scientific">Serinibacter arcticus</name>
    <dbReference type="NCBI Taxonomy" id="1655435"/>
    <lineage>
        <taxon>Bacteria</taxon>
        <taxon>Bacillati</taxon>
        <taxon>Actinomycetota</taxon>
        <taxon>Actinomycetes</taxon>
        <taxon>Micrococcales</taxon>
        <taxon>Beutenbergiaceae</taxon>
        <taxon>Serinibacter</taxon>
    </lineage>
</organism>
<dbReference type="InterPro" id="IPR022446">
    <property type="entry name" value="MeTrfrase_put"/>
</dbReference>
<dbReference type="Gene3D" id="3.40.50.150">
    <property type="entry name" value="Vaccinia Virus protein VP39"/>
    <property type="match status" value="1"/>
</dbReference>
<comment type="caution">
    <text evidence="2">The sequence shown here is derived from an EMBL/GenBank/DDBJ whole genome shotgun (WGS) entry which is preliminary data.</text>
</comment>
<name>A0A4Z1E6B6_9MICO</name>
<protein>
    <submittedName>
        <fullName evidence="2">Protein-N(5)-glutamine methyltransferase PrmC</fullName>
    </submittedName>
</protein>
<dbReference type="AlphaFoldDB" id="A0A4Z1E6B6"/>
<dbReference type="NCBIfam" id="TIGR03704">
    <property type="entry name" value="PrmC_rel_meth"/>
    <property type="match status" value="1"/>
</dbReference>
<dbReference type="InterPro" id="IPR029063">
    <property type="entry name" value="SAM-dependent_MTases_sf"/>
</dbReference>
<keyword evidence="3" id="KW-1185">Reference proteome</keyword>
<evidence type="ECO:0000259" key="1">
    <source>
        <dbReference type="Pfam" id="PF05175"/>
    </source>
</evidence>
<dbReference type="InterPro" id="IPR050320">
    <property type="entry name" value="N5-glutamine_MTase"/>
</dbReference>
<dbReference type="OrthoDB" id="9800643at2"/>
<dbReference type="Proteomes" id="UP000297318">
    <property type="component" value="Unassembled WGS sequence"/>
</dbReference>
<dbReference type="RefSeq" id="WP_135848617.1">
    <property type="nucleotide sequence ID" value="NZ_RHPJ01000001.1"/>
</dbReference>
<dbReference type="GO" id="GO:0032259">
    <property type="term" value="P:methylation"/>
    <property type="evidence" value="ECO:0007669"/>
    <property type="project" value="UniProtKB-KW"/>
</dbReference>
<gene>
    <name evidence="2" type="ORF">SERN_0600</name>
</gene>
<dbReference type="EMBL" id="RHPJ01000001">
    <property type="protein sequence ID" value="TGO06408.1"/>
    <property type="molecule type" value="Genomic_DNA"/>
</dbReference>
<keyword evidence="2" id="KW-0808">Transferase</keyword>
<accession>A0A4Z1E6B6</accession>
<dbReference type="SUPFAM" id="SSF53335">
    <property type="entry name" value="S-adenosyl-L-methionine-dependent methyltransferases"/>
    <property type="match status" value="1"/>
</dbReference>
<feature type="domain" description="Methyltransferase small" evidence="1">
    <location>
        <begin position="92"/>
        <end position="145"/>
    </location>
</feature>
<dbReference type="GO" id="GO:0008168">
    <property type="term" value="F:methyltransferase activity"/>
    <property type="evidence" value="ECO:0007669"/>
    <property type="project" value="UniProtKB-KW"/>
</dbReference>
<keyword evidence="2" id="KW-0489">Methyltransferase</keyword>
<evidence type="ECO:0000313" key="2">
    <source>
        <dbReference type="EMBL" id="TGO06408.1"/>
    </source>
</evidence>
<reference evidence="2 3" key="1">
    <citation type="submission" date="2018-11" db="EMBL/GenBank/DDBJ databases">
        <title>Complete genome sequencing of the Actinobacteria Serinibacter sp. K3-2.</title>
        <authorList>
            <person name="Rakitin A.L."/>
            <person name="Beletsky A.V."/>
            <person name="Mardanov A.V."/>
            <person name="Ravin N.V."/>
            <person name="Gromova A.S."/>
            <person name="Filippova S.N."/>
            <person name="Gal'Chenko V.F."/>
        </authorList>
    </citation>
    <scope>NUCLEOTIDE SEQUENCE [LARGE SCALE GENOMIC DNA]</scope>
    <source>
        <strain evidence="2 3">K3-2</strain>
    </source>
</reference>
<proteinExistence type="predicted"/>
<dbReference type="Pfam" id="PF05175">
    <property type="entry name" value="MTS"/>
    <property type="match status" value="1"/>
</dbReference>
<dbReference type="PANTHER" id="PTHR18895:SF74">
    <property type="entry name" value="MTRF1L RELEASE FACTOR GLUTAMINE METHYLTRANSFERASE"/>
    <property type="match status" value="1"/>
</dbReference>
<dbReference type="InterPro" id="IPR007848">
    <property type="entry name" value="Small_mtfrase_dom"/>
</dbReference>
<sequence>MTSDAGSGAPVEPLVARLRAAGCVYAEDEAAALRELPPERLEASVRRREAGEPLEHVLGWVELGGRRLAIEPGVFVPRQRTLLLVAEAVRLTPPGSRVLDLCCGCGAVGRLLAERVPGLHLDAADVDERAVAVARRNLAPVGGRVWCGDLVDPLPTALRGALATITANVPYVPSGAEHLVPGDLRAAEPRFTRDGGEDGLDVLRRVAAVAASWLALGGHVLSEVAEHQVPAAVAVLAAAGLTPAHVVDDDGTAVVVGARRR</sequence>
<evidence type="ECO:0000313" key="3">
    <source>
        <dbReference type="Proteomes" id="UP000297318"/>
    </source>
</evidence>
<dbReference type="CDD" id="cd02440">
    <property type="entry name" value="AdoMet_MTases"/>
    <property type="match status" value="1"/>
</dbReference>